<dbReference type="AlphaFoldDB" id="A0A3E1Q8G5"/>
<reference evidence="1 2" key="1">
    <citation type="journal article" date="2007" name="Int. J. Syst. Evol. Microbiol.">
        <title>Marixanthomonas ophiurae gen. nov., sp. nov., a marine bacterium of the family Flavobacteriaceae isolated from a deep-sea brittle star.</title>
        <authorList>
            <person name="Romanenko L.A."/>
            <person name="Uchino M."/>
            <person name="Frolova G.M."/>
            <person name="Mikhailov V.V."/>
        </authorList>
    </citation>
    <scope>NUCLEOTIDE SEQUENCE [LARGE SCALE GENOMIC DNA]</scope>
    <source>
        <strain evidence="1 2">KMM 3046</strain>
    </source>
</reference>
<evidence type="ECO:0000313" key="2">
    <source>
        <dbReference type="Proteomes" id="UP000261082"/>
    </source>
</evidence>
<proteinExistence type="predicted"/>
<protein>
    <submittedName>
        <fullName evidence="1">MepB family protein</fullName>
    </submittedName>
</protein>
<dbReference type="InterPro" id="IPR038231">
    <property type="entry name" value="MepB-like_sf"/>
</dbReference>
<dbReference type="PIRSF" id="PIRSF032285">
    <property type="entry name" value="UCP032285"/>
    <property type="match status" value="1"/>
</dbReference>
<dbReference type="RefSeq" id="WP_117160368.1">
    <property type="nucleotide sequence ID" value="NZ_QVID01000002.1"/>
</dbReference>
<keyword evidence="2" id="KW-1185">Reference proteome</keyword>
<sequence>MKNYLNLINSKVYAISGLKFSNFKNETEGNQYAACRFQLNGWNIIYRSAKITPKKAGQFVTFWKRNKKGVTAPLSDKDLFNFYVITVRGKDTLGQFVFPKAILIDKGIITTSMKEGKRGFRVYPPWDTTTNKQAAKTQQWQLGYFYEITPTTDFKKVKELFNMH</sequence>
<accession>A0A3E1Q8G5</accession>
<dbReference type="OrthoDB" id="4954833at2"/>
<gene>
    <name evidence="1" type="ORF">DZ858_14470</name>
</gene>
<name>A0A3E1Q8G5_9FLAO</name>
<dbReference type="Pfam" id="PF08877">
    <property type="entry name" value="MepB-like"/>
    <property type="match status" value="1"/>
</dbReference>
<dbReference type="Proteomes" id="UP000261082">
    <property type="component" value="Unassembled WGS sequence"/>
</dbReference>
<dbReference type="Gene3D" id="3.40.1350.140">
    <property type="entry name" value="MepB-like"/>
    <property type="match status" value="1"/>
</dbReference>
<dbReference type="InterPro" id="IPR011235">
    <property type="entry name" value="MepB-like"/>
</dbReference>
<evidence type="ECO:0000313" key="1">
    <source>
        <dbReference type="EMBL" id="RFN58421.1"/>
    </source>
</evidence>
<comment type="caution">
    <text evidence="1">The sequence shown here is derived from an EMBL/GenBank/DDBJ whole genome shotgun (WGS) entry which is preliminary data.</text>
</comment>
<organism evidence="1 2">
    <name type="scientific">Marixanthomonas ophiurae</name>
    <dbReference type="NCBI Taxonomy" id="387659"/>
    <lineage>
        <taxon>Bacteria</taxon>
        <taxon>Pseudomonadati</taxon>
        <taxon>Bacteroidota</taxon>
        <taxon>Flavobacteriia</taxon>
        <taxon>Flavobacteriales</taxon>
        <taxon>Flavobacteriaceae</taxon>
        <taxon>Marixanthomonas</taxon>
    </lineage>
</organism>
<dbReference type="EMBL" id="QVID01000002">
    <property type="protein sequence ID" value="RFN58421.1"/>
    <property type="molecule type" value="Genomic_DNA"/>
</dbReference>